<evidence type="ECO:0000313" key="8">
    <source>
        <dbReference type="Proteomes" id="UP000472676"/>
    </source>
</evidence>
<dbReference type="InterPro" id="IPR003489">
    <property type="entry name" value="RHF/RaiA"/>
</dbReference>
<dbReference type="FunFam" id="3.30.160.100:FF:000001">
    <property type="entry name" value="Ribosome hibernation promoting factor"/>
    <property type="match status" value="1"/>
</dbReference>
<dbReference type="SUPFAM" id="SSF69754">
    <property type="entry name" value="Ribosome binding protein Y (YfiA homologue)"/>
    <property type="match status" value="1"/>
</dbReference>
<proteinExistence type="inferred from homology"/>
<evidence type="ECO:0000256" key="4">
    <source>
        <dbReference type="ARBA" id="ARBA00041148"/>
    </source>
</evidence>
<name>A0A6M2BSX7_9GAMM</name>
<dbReference type="PANTHER" id="PTHR33231:SF1">
    <property type="entry name" value="30S RIBOSOMAL PROTEIN"/>
    <property type="match status" value="1"/>
</dbReference>
<dbReference type="GO" id="GO:0022627">
    <property type="term" value="C:cytosolic small ribosomal subunit"/>
    <property type="evidence" value="ECO:0007669"/>
    <property type="project" value="TreeGrafter"/>
</dbReference>
<sequence length="106" mass="12309">MNLNISGHHVDVTVPMREYVLTKLKRLERHFDHLISAEVILSVEKINQRAEATIHASGADLHAEATQDDMYAAIDLMTDKLDQQTRRHKEKLRDHHPREAHKRMAL</sequence>
<evidence type="ECO:0000256" key="3">
    <source>
        <dbReference type="ARBA" id="ARBA00038695"/>
    </source>
</evidence>
<evidence type="ECO:0000256" key="1">
    <source>
        <dbReference type="ARBA" id="ARBA00022845"/>
    </source>
</evidence>
<dbReference type="PANTHER" id="PTHR33231">
    <property type="entry name" value="30S RIBOSOMAL PROTEIN"/>
    <property type="match status" value="1"/>
</dbReference>
<dbReference type="EMBL" id="JAAMOW010000005">
    <property type="protein sequence ID" value="NGY05440.1"/>
    <property type="molecule type" value="Genomic_DNA"/>
</dbReference>
<protein>
    <recommendedName>
        <fullName evidence="4">Ribosome hibernation promoting factor</fullName>
    </recommendedName>
    <alternativeName>
        <fullName evidence="5">Hibernation factor HPF</fullName>
    </alternativeName>
</protein>
<dbReference type="Gene3D" id="3.30.160.100">
    <property type="entry name" value="Ribosome hibernation promotion factor-like"/>
    <property type="match status" value="1"/>
</dbReference>
<dbReference type="GO" id="GO:0043024">
    <property type="term" value="F:ribosomal small subunit binding"/>
    <property type="evidence" value="ECO:0007669"/>
    <property type="project" value="TreeGrafter"/>
</dbReference>
<comment type="caution">
    <text evidence="7">The sequence shown here is derived from an EMBL/GenBank/DDBJ whole genome shotgun (WGS) entry which is preliminary data.</text>
</comment>
<reference evidence="7 8" key="1">
    <citation type="journal article" date="2014" name="Int. J. Syst. Evol. Microbiol.">
        <title>Solimonas terrae sp. nov., isolated from soil.</title>
        <authorList>
            <person name="Kim S.J."/>
            <person name="Moon J.Y."/>
            <person name="Weon H.Y."/>
            <person name="Ahn J.H."/>
            <person name="Chen W.M."/>
            <person name="Kwon S.W."/>
        </authorList>
    </citation>
    <scope>NUCLEOTIDE SEQUENCE [LARGE SCALE GENOMIC DNA]</scope>
    <source>
        <strain evidence="7 8">KIS83-12</strain>
    </source>
</reference>
<dbReference type="InterPro" id="IPR050574">
    <property type="entry name" value="HPF/YfiA_ribosome-assoc"/>
</dbReference>
<comment type="similarity">
    <text evidence="2">Belongs to the HPF/YfiA ribosome-associated protein family. Short HPF subfamily.</text>
</comment>
<feature type="compositionally biased region" description="Basic and acidic residues" evidence="6">
    <location>
        <begin position="82"/>
        <end position="97"/>
    </location>
</feature>
<accession>A0A6M2BSX7</accession>
<dbReference type="NCBIfam" id="TIGR00741">
    <property type="entry name" value="yfiA"/>
    <property type="match status" value="1"/>
</dbReference>
<dbReference type="RefSeq" id="WP_166256912.1">
    <property type="nucleotide sequence ID" value="NZ_JAAMOW010000005.1"/>
</dbReference>
<feature type="region of interest" description="Disordered" evidence="6">
    <location>
        <begin position="82"/>
        <end position="106"/>
    </location>
</feature>
<dbReference type="Pfam" id="PF02482">
    <property type="entry name" value="Ribosomal_S30AE"/>
    <property type="match status" value="1"/>
</dbReference>
<dbReference type="Proteomes" id="UP000472676">
    <property type="component" value="Unassembled WGS sequence"/>
</dbReference>
<evidence type="ECO:0000256" key="6">
    <source>
        <dbReference type="SAM" id="MobiDB-lite"/>
    </source>
</evidence>
<keyword evidence="8" id="KW-1185">Reference proteome</keyword>
<keyword evidence="1" id="KW-0810">Translation regulation</keyword>
<evidence type="ECO:0000313" key="7">
    <source>
        <dbReference type="EMBL" id="NGY05440.1"/>
    </source>
</evidence>
<organism evidence="7 8">
    <name type="scientific">Solimonas terrae</name>
    <dbReference type="NCBI Taxonomy" id="1396819"/>
    <lineage>
        <taxon>Bacteria</taxon>
        <taxon>Pseudomonadati</taxon>
        <taxon>Pseudomonadota</taxon>
        <taxon>Gammaproteobacteria</taxon>
        <taxon>Nevskiales</taxon>
        <taxon>Nevskiaceae</taxon>
        <taxon>Solimonas</taxon>
    </lineage>
</organism>
<comment type="subunit">
    <text evidence="3">Associates exclusively with 100S ribosomes, which are dimers of 70S ribosomes.</text>
</comment>
<gene>
    <name evidence="7" type="primary">raiA</name>
    <name evidence="7" type="ORF">G7Y85_11720</name>
</gene>
<evidence type="ECO:0000256" key="2">
    <source>
        <dbReference type="ARBA" id="ARBA00038434"/>
    </source>
</evidence>
<dbReference type="InterPro" id="IPR036567">
    <property type="entry name" value="RHF-like"/>
</dbReference>
<dbReference type="CDD" id="cd00552">
    <property type="entry name" value="RaiA"/>
    <property type="match status" value="1"/>
</dbReference>
<dbReference type="GO" id="GO:0045900">
    <property type="term" value="P:negative regulation of translational elongation"/>
    <property type="evidence" value="ECO:0007669"/>
    <property type="project" value="TreeGrafter"/>
</dbReference>
<dbReference type="AlphaFoldDB" id="A0A6M2BSX7"/>
<evidence type="ECO:0000256" key="5">
    <source>
        <dbReference type="ARBA" id="ARBA00041319"/>
    </source>
</evidence>